<gene>
    <name evidence="2" type="ORF">Dsi01nite_013910</name>
</gene>
<dbReference type="PANTHER" id="PTHR30383:SF5">
    <property type="entry name" value="SGNH HYDROLASE-TYPE ESTERASE DOMAIN-CONTAINING PROTEIN"/>
    <property type="match status" value="1"/>
</dbReference>
<dbReference type="AlphaFoldDB" id="A0A919PEJ1"/>
<dbReference type="InterPro" id="IPR051532">
    <property type="entry name" value="Ester_Hydrolysis_Enzymes"/>
</dbReference>
<proteinExistence type="predicted"/>
<dbReference type="InterPro" id="IPR013830">
    <property type="entry name" value="SGNH_hydro"/>
</dbReference>
<sequence length="261" mass="26527">MITIKRLARMATVTVIAGTVGGAAVLAAQAMAARARSYAKPDMRLAMRSSVGAVGKPPMRLVLLGDATALGVGVDRVADTVGGQLAALLAEGTAGRRVELSSVAVAGSRSADLATQVARALVGPAPDVAVILVGTNDVTHLGRGSDAAEYLGSACRRLRDAGIPVVVGTCPDFGALRAFAPPLRQLLGWRSRSVARQQAIAAAAAGAVVVDLAARTGAVFRADAGTLCHDGFHPSADGYRVWAHALLPAVEEAAAVRGFLH</sequence>
<dbReference type="Pfam" id="PF13472">
    <property type="entry name" value="Lipase_GDSL_2"/>
    <property type="match status" value="1"/>
</dbReference>
<evidence type="ECO:0000313" key="3">
    <source>
        <dbReference type="Proteomes" id="UP000660611"/>
    </source>
</evidence>
<organism evidence="2 3">
    <name type="scientific">Dactylosporangium siamense</name>
    <dbReference type="NCBI Taxonomy" id="685454"/>
    <lineage>
        <taxon>Bacteria</taxon>
        <taxon>Bacillati</taxon>
        <taxon>Actinomycetota</taxon>
        <taxon>Actinomycetes</taxon>
        <taxon>Micromonosporales</taxon>
        <taxon>Micromonosporaceae</taxon>
        <taxon>Dactylosporangium</taxon>
    </lineage>
</organism>
<name>A0A919PEJ1_9ACTN</name>
<dbReference type="EMBL" id="BONQ01000024">
    <property type="protein sequence ID" value="GIG43350.1"/>
    <property type="molecule type" value="Genomic_DNA"/>
</dbReference>
<dbReference type="Proteomes" id="UP000660611">
    <property type="component" value="Unassembled WGS sequence"/>
</dbReference>
<evidence type="ECO:0000313" key="2">
    <source>
        <dbReference type="EMBL" id="GIG43350.1"/>
    </source>
</evidence>
<feature type="domain" description="SGNH hydrolase-type esterase" evidence="1">
    <location>
        <begin position="64"/>
        <end position="241"/>
    </location>
</feature>
<dbReference type="SUPFAM" id="SSF52266">
    <property type="entry name" value="SGNH hydrolase"/>
    <property type="match status" value="1"/>
</dbReference>
<dbReference type="PANTHER" id="PTHR30383">
    <property type="entry name" value="THIOESTERASE 1/PROTEASE 1/LYSOPHOSPHOLIPASE L1"/>
    <property type="match status" value="1"/>
</dbReference>
<dbReference type="Gene3D" id="3.40.50.1110">
    <property type="entry name" value="SGNH hydrolase"/>
    <property type="match status" value="1"/>
</dbReference>
<comment type="caution">
    <text evidence="2">The sequence shown here is derived from an EMBL/GenBank/DDBJ whole genome shotgun (WGS) entry which is preliminary data.</text>
</comment>
<dbReference type="GO" id="GO:0004622">
    <property type="term" value="F:phosphatidylcholine lysophospholipase activity"/>
    <property type="evidence" value="ECO:0007669"/>
    <property type="project" value="TreeGrafter"/>
</dbReference>
<dbReference type="RefSeq" id="WP_203845224.1">
    <property type="nucleotide sequence ID" value="NZ_BAAAVW010000004.1"/>
</dbReference>
<keyword evidence="3" id="KW-1185">Reference proteome</keyword>
<dbReference type="InterPro" id="IPR036514">
    <property type="entry name" value="SGNH_hydro_sf"/>
</dbReference>
<protein>
    <recommendedName>
        <fullName evidence="1">SGNH hydrolase-type esterase domain-containing protein</fullName>
    </recommendedName>
</protein>
<accession>A0A919PEJ1</accession>
<evidence type="ECO:0000259" key="1">
    <source>
        <dbReference type="Pfam" id="PF13472"/>
    </source>
</evidence>
<dbReference type="CDD" id="cd01836">
    <property type="entry name" value="FeeA_FeeB_like"/>
    <property type="match status" value="1"/>
</dbReference>
<reference evidence="2" key="1">
    <citation type="submission" date="2021-01" db="EMBL/GenBank/DDBJ databases">
        <title>Whole genome shotgun sequence of Dactylosporangium siamense NBRC 106093.</title>
        <authorList>
            <person name="Komaki H."/>
            <person name="Tamura T."/>
        </authorList>
    </citation>
    <scope>NUCLEOTIDE SEQUENCE</scope>
    <source>
        <strain evidence="2">NBRC 106093</strain>
    </source>
</reference>